<evidence type="ECO:0000313" key="3">
    <source>
        <dbReference type="Proteomes" id="UP000283530"/>
    </source>
</evidence>
<dbReference type="AlphaFoldDB" id="A0A3S3P551"/>
<dbReference type="EMBL" id="QPKB01000004">
    <property type="protein sequence ID" value="RWR83203.1"/>
    <property type="molecule type" value="Genomic_DNA"/>
</dbReference>
<feature type="region of interest" description="Disordered" evidence="1">
    <location>
        <begin position="87"/>
        <end position="121"/>
    </location>
</feature>
<organism evidence="2 3">
    <name type="scientific">Cinnamomum micranthum f. kanehirae</name>
    <dbReference type="NCBI Taxonomy" id="337451"/>
    <lineage>
        <taxon>Eukaryota</taxon>
        <taxon>Viridiplantae</taxon>
        <taxon>Streptophyta</taxon>
        <taxon>Embryophyta</taxon>
        <taxon>Tracheophyta</taxon>
        <taxon>Spermatophyta</taxon>
        <taxon>Magnoliopsida</taxon>
        <taxon>Magnoliidae</taxon>
        <taxon>Laurales</taxon>
        <taxon>Lauraceae</taxon>
        <taxon>Cinnamomum</taxon>
    </lineage>
</organism>
<reference evidence="2 3" key="1">
    <citation type="journal article" date="2019" name="Nat. Plants">
        <title>Stout camphor tree genome fills gaps in understanding of flowering plant genome evolution.</title>
        <authorList>
            <person name="Chaw S.M."/>
            <person name="Liu Y.C."/>
            <person name="Wu Y.W."/>
            <person name="Wang H.Y."/>
            <person name="Lin C.I."/>
            <person name="Wu C.S."/>
            <person name="Ke H.M."/>
            <person name="Chang L.Y."/>
            <person name="Hsu C.Y."/>
            <person name="Yang H.T."/>
            <person name="Sudianto E."/>
            <person name="Hsu M.H."/>
            <person name="Wu K.P."/>
            <person name="Wang L.N."/>
            <person name="Leebens-Mack J.H."/>
            <person name="Tsai I.J."/>
        </authorList>
    </citation>
    <scope>NUCLEOTIDE SEQUENCE [LARGE SCALE GENOMIC DNA]</scope>
    <source>
        <strain evidence="3">cv. Chaw 1501</strain>
        <tissue evidence="2">Young leaves</tissue>
    </source>
</reference>
<comment type="caution">
    <text evidence="2">The sequence shown here is derived from an EMBL/GenBank/DDBJ whole genome shotgun (WGS) entry which is preliminary data.</text>
</comment>
<accession>A0A3S3P551</accession>
<keyword evidence="3" id="KW-1185">Reference proteome</keyword>
<sequence length="154" mass="16499">MASISVPCPKCSAFASSGVRLQNLQQHSKVSFSPIAYRRHSLIGGSSLEQPRFTRFQMADFLESEAVLLRIELAVSLFHNCSRVAVEKSSNSTSATPTNSEAPSSDVKGVEPTKEPGVPDSSVSAFMSEVASLVKLLVIEGLTYSSQSNFQNVG</sequence>
<protein>
    <submittedName>
        <fullName evidence="2">Biotin carboxyl carrier protein of acetyl-CoA carboxylase 2, chloroplastic-like protein</fullName>
    </submittedName>
</protein>
<proteinExistence type="predicted"/>
<evidence type="ECO:0000313" key="2">
    <source>
        <dbReference type="EMBL" id="RWR83203.1"/>
    </source>
</evidence>
<dbReference type="Proteomes" id="UP000283530">
    <property type="component" value="Unassembled WGS sequence"/>
</dbReference>
<evidence type="ECO:0000256" key="1">
    <source>
        <dbReference type="SAM" id="MobiDB-lite"/>
    </source>
</evidence>
<name>A0A3S3P551_9MAGN</name>
<feature type="compositionally biased region" description="Low complexity" evidence="1">
    <location>
        <begin position="89"/>
        <end position="105"/>
    </location>
</feature>
<dbReference type="STRING" id="337451.A0A3S3P551"/>
<gene>
    <name evidence="2" type="ORF">CKAN_01195100</name>
</gene>